<dbReference type="Gene3D" id="3.50.50.60">
    <property type="entry name" value="FAD/NAD(P)-binding domain"/>
    <property type="match status" value="1"/>
</dbReference>
<evidence type="ECO:0000313" key="7">
    <source>
        <dbReference type="EMBL" id="SVB72963.1"/>
    </source>
</evidence>
<comment type="cofactor">
    <cofactor evidence="1">
        <name>FAD</name>
        <dbReference type="ChEBI" id="CHEBI:57692"/>
    </cofactor>
</comment>
<evidence type="ECO:0000256" key="1">
    <source>
        <dbReference type="ARBA" id="ARBA00001974"/>
    </source>
</evidence>
<dbReference type="InterPro" id="IPR012132">
    <property type="entry name" value="GMC_OxRdtase"/>
</dbReference>
<dbReference type="InterPro" id="IPR007867">
    <property type="entry name" value="GMC_OxRtase_C"/>
</dbReference>
<dbReference type="GO" id="GO:0050660">
    <property type="term" value="F:flavin adenine dinucleotide binding"/>
    <property type="evidence" value="ECO:0007669"/>
    <property type="project" value="InterPro"/>
</dbReference>
<feature type="non-terminal residue" evidence="7">
    <location>
        <position position="1"/>
    </location>
</feature>
<dbReference type="SUPFAM" id="SSF54373">
    <property type="entry name" value="FAD-linked reductases, C-terminal domain"/>
    <property type="match status" value="1"/>
</dbReference>
<dbReference type="Gene3D" id="3.30.560.10">
    <property type="entry name" value="Glucose Oxidase, domain 3"/>
    <property type="match status" value="1"/>
</dbReference>
<dbReference type="AlphaFoldDB" id="A0A382GEB4"/>
<comment type="similarity">
    <text evidence="2">Belongs to the GMC oxidoreductase family.</text>
</comment>
<dbReference type="InterPro" id="IPR036188">
    <property type="entry name" value="FAD/NAD-bd_sf"/>
</dbReference>
<dbReference type="GO" id="GO:0016614">
    <property type="term" value="F:oxidoreductase activity, acting on CH-OH group of donors"/>
    <property type="evidence" value="ECO:0007669"/>
    <property type="project" value="InterPro"/>
</dbReference>
<dbReference type="InterPro" id="IPR000172">
    <property type="entry name" value="GMC_OxRdtase_N"/>
</dbReference>
<dbReference type="PANTHER" id="PTHR11552">
    <property type="entry name" value="GLUCOSE-METHANOL-CHOLINE GMC OXIDOREDUCTASE"/>
    <property type="match status" value="1"/>
</dbReference>
<keyword evidence="3" id="KW-0285">Flavoprotein</keyword>
<dbReference type="EMBL" id="UINC01054811">
    <property type="protein sequence ID" value="SVB72963.1"/>
    <property type="molecule type" value="Genomic_DNA"/>
</dbReference>
<feature type="domain" description="Glucose-methanol-choline oxidoreductase N-terminal" evidence="5">
    <location>
        <begin position="10"/>
        <end position="110"/>
    </location>
</feature>
<evidence type="ECO:0008006" key="8">
    <source>
        <dbReference type="Google" id="ProtNLM"/>
    </source>
</evidence>
<proteinExistence type="inferred from homology"/>
<evidence type="ECO:0000256" key="4">
    <source>
        <dbReference type="ARBA" id="ARBA00022827"/>
    </source>
</evidence>
<gene>
    <name evidence="7" type="ORF">METZ01_LOCUS225817</name>
</gene>
<dbReference type="Pfam" id="PF00732">
    <property type="entry name" value="GMC_oxred_N"/>
    <property type="match status" value="1"/>
</dbReference>
<evidence type="ECO:0000256" key="3">
    <source>
        <dbReference type="ARBA" id="ARBA00022630"/>
    </source>
</evidence>
<name>A0A382GEB4_9ZZZZ</name>
<sequence>GVGRTDSTVCRGVRQSSAIAYLAETPDNLKILTHRHVARLVLEGSRAIGIETLSAERIYAREEVILCQGAFGTPQTLMLSGIGPSEHLGRHNITTVVDLPGVGQNLADHVDVSIQHGSDRMDLSLAQHQRLDKAALLMARWLLNGTGPGAGAFFSAVVFHALKDSALPEFEVYMTPMTIDENLTVGEIEKTPLLQRLGRKLLVRGRKVARPGVQIDVNLERPKSLGTVRLASANPADHPRIDPRFFSHSDDLKEMVLGVKAMRKIMAQPQIARYLSGETGAWKDAHTDAEIVEAIRKTAYTGHHPCSSARMGAADDPMAVLDDELRVRGVDNLRVCDASAMPSQITGNLNATIIAMAERGADLILGKSPLPPEDPRI</sequence>
<organism evidence="7">
    <name type="scientific">marine metagenome</name>
    <dbReference type="NCBI Taxonomy" id="408172"/>
    <lineage>
        <taxon>unclassified sequences</taxon>
        <taxon>metagenomes</taxon>
        <taxon>ecological metagenomes</taxon>
    </lineage>
</organism>
<dbReference type="Pfam" id="PF05199">
    <property type="entry name" value="GMC_oxred_C"/>
    <property type="match status" value="1"/>
</dbReference>
<evidence type="ECO:0000256" key="2">
    <source>
        <dbReference type="ARBA" id="ARBA00010790"/>
    </source>
</evidence>
<protein>
    <recommendedName>
        <fullName evidence="8">Glucose-methanol-choline oxidoreductase N-terminal domain-containing protein</fullName>
    </recommendedName>
</protein>
<accession>A0A382GEB4</accession>
<evidence type="ECO:0000259" key="5">
    <source>
        <dbReference type="Pfam" id="PF00732"/>
    </source>
</evidence>
<feature type="domain" description="Glucose-methanol-choline oxidoreductase C-terminal" evidence="6">
    <location>
        <begin position="222"/>
        <end position="357"/>
    </location>
</feature>
<keyword evidence="4" id="KW-0274">FAD</keyword>
<dbReference type="SUPFAM" id="SSF51905">
    <property type="entry name" value="FAD/NAD(P)-binding domain"/>
    <property type="match status" value="1"/>
</dbReference>
<dbReference type="PANTHER" id="PTHR11552:SF147">
    <property type="entry name" value="CHOLINE DEHYDROGENASE, MITOCHONDRIAL"/>
    <property type="match status" value="1"/>
</dbReference>
<evidence type="ECO:0000259" key="6">
    <source>
        <dbReference type="Pfam" id="PF05199"/>
    </source>
</evidence>
<reference evidence="7" key="1">
    <citation type="submission" date="2018-05" db="EMBL/GenBank/DDBJ databases">
        <authorList>
            <person name="Lanie J.A."/>
            <person name="Ng W.-L."/>
            <person name="Kazmierczak K.M."/>
            <person name="Andrzejewski T.M."/>
            <person name="Davidsen T.M."/>
            <person name="Wayne K.J."/>
            <person name="Tettelin H."/>
            <person name="Glass J.I."/>
            <person name="Rusch D."/>
            <person name="Podicherti R."/>
            <person name="Tsui H.-C.T."/>
            <person name="Winkler M.E."/>
        </authorList>
    </citation>
    <scope>NUCLEOTIDE SEQUENCE</scope>
</reference>